<sequence>MEVVVNEKILDERLAALEGARAWSPRVISKLESHIRTADDVALFRINPIRFAAEKNIAEAETIDLFLHGAFLGLFEMDWLLLCSACSCVVESFGSLKGVRNQFHCAMCRTDLEAALDDYIAVAFTVSPQIRSITFHRPTTLSAQDFAFAYKLTDEGLLPDGTPFVQMLRSWTSTVSYLPTGMTQLEVDAKEGLLHAWGPDTDAGFDFRVEGEPATSPQTVRIRYLGNRCEPAAGTVAPGRIVFEIENDTGQQGFLGISAVPAKDLPILEISELDFVSYLSGSRLLATQTFRDLFRSETIRAVEGIGVRDITLLFTDLKGSTDLYDRIGDLNALSLVQQHFERLRDVTVRHGGAIIKTIGDAVMAAFVEPADAVRAALAMLQDMEAFNSRLPSREVILKVGIHRGAAIAVTLNERLDYFGQTVNIAARVQSLSDAKEICLTSDVLSASGVKDILAPFAMEQEMAQLKGVHQQMPVFRIRSTNSPAV</sequence>
<dbReference type="PROSITE" id="PS50125">
    <property type="entry name" value="GUANYLATE_CYCLASE_2"/>
    <property type="match status" value="1"/>
</dbReference>
<dbReference type="OrthoDB" id="7374210at2"/>
<protein>
    <submittedName>
        <fullName evidence="2">Adenylate cyclase</fullName>
    </submittedName>
</protein>
<proteinExistence type="predicted"/>
<dbReference type="SMART" id="SM00044">
    <property type="entry name" value="CYCc"/>
    <property type="match status" value="1"/>
</dbReference>
<gene>
    <name evidence="2" type="ORF">BB934_24135</name>
</gene>
<dbReference type="CDD" id="cd07302">
    <property type="entry name" value="CHD"/>
    <property type="match status" value="1"/>
</dbReference>
<dbReference type="EMBL" id="CP016616">
    <property type="protein sequence ID" value="ANY80936.1"/>
    <property type="molecule type" value="Genomic_DNA"/>
</dbReference>
<name>A0A1B2ELS5_9HYPH</name>
<organism evidence="2">
    <name type="scientific">Microvirga ossetica</name>
    <dbReference type="NCBI Taxonomy" id="1882682"/>
    <lineage>
        <taxon>Bacteria</taxon>
        <taxon>Pseudomonadati</taxon>
        <taxon>Pseudomonadota</taxon>
        <taxon>Alphaproteobacteria</taxon>
        <taxon>Hyphomicrobiales</taxon>
        <taxon>Methylobacteriaceae</taxon>
        <taxon>Microvirga</taxon>
    </lineage>
</organism>
<dbReference type="InterPro" id="IPR045983">
    <property type="entry name" value="GUC-dom-containing_N"/>
</dbReference>
<dbReference type="SUPFAM" id="SSF55073">
    <property type="entry name" value="Nucleotide cyclase"/>
    <property type="match status" value="1"/>
</dbReference>
<dbReference type="Gene3D" id="3.30.70.1230">
    <property type="entry name" value="Nucleotide cyclase"/>
    <property type="match status" value="1"/>
</dbReference>
<feature type="domain" description="Guanylate cyclase" evidence="1">
    <location>
        <begin position="311"/>
        <end position="429"/>
    </location>
</feature>
<dbReference type="AlphaFoldDB" id="A0A1B2ELS5"/>
<dbReference type="InterPro" id="IPR029787">
    <property type="entry name" value="Nucleotide_cyclase"/>
</dbReference>
<dbReference type="RefSeq" id="WP_099512005.1">
    <property type="nucleotide sequence ID" value="NZ_CP016616.1"/>
</dbReference>
<dbReference type="KEGG" id="moc:BB934_24135"/>
<dbReference type="GO" id="GO:0004016">
    <property type="term" value="F:adenylate cyclase activity"/>
    <property type="evidence" value="ECO:0007669"/>
    <property type="project" value="UniProtKB-ARBA"/>
</dbReference>
<dbReference type="InterPro" id="IPR050697">
    <property type="entry name" value="Adenylyl/Guanylyl_Cyclase_3/4"/>
</dbReference>
<reference evidence="2" key="1">
    <citation type="submission" date="2016-07" db="EMBL/GenBank/DDBJ databases">
        <title>Microvirga ossetica sp. nov. a new species of rhizobia isolated from root nodules of the legume species Vicia alpestris Steven originated from North Ossetia region in the Caucasus.</title>
        <authorList>
            <person name="Safronova V.I."/>
            <person name="Kuznetsova I.G."/>
            <person name="Sazanova A.L."/>
            <person name="Belimov A."/>
            <person name="Andronov E."/>
            <person name="Osledkin Y.S."/>
            <person name="Onishchuk O.P."/>
            <person name="Kurchak O.N."/>
            <person name="Shaposhnikov A.I."/>
            <person name="Willems A."/>
            <person name="Tikhonovich I.A."/>
        </authorList>
    </citation>
    <scope>NUCLEOTIDE SEQUENCE [LARGE SCALE GENOMIC DNA]</scope>
    <source>
        <strain evidence="2">V5/3M</strain>
    </source>
</reference>
<dbReference type="Pfam" id="PF00211">
    <property type="entry name" value="Guanylate_cyc"/>
    <property type="match status" value="1"/>
</dbReference>
<dbReference type="Pfam" id="PF19363">
    <property type="entry name" value="DUF5939"/>
    <property type="match status" value="1"/>
</dbReference>
<dbReference type="InterPro" id="IPR001054">
    <property type="entry name" value="A/G_cyclase"/>
</dbReference>
<evidence type="ECO:0000259" key="1">
    <source>
        <dbReference type="PROSITE" id="PS50125"/>
    </source>
</evidence>
<dbReference type="PANTHER" id="PTHR43081:SF19">
    <property type="entry name" value="PH-SENSITIVE ADENYLATE CYCLASE RV1264"/>
    <property type="match status" value="1"/>
</dbReference>
<dbReference type="GO" id="GO:0035556">
    <property type="term" value="P:intracellular signal transduction"/>
    <property type="evidence" value="ECO:0007669"/>
    <property type="project" value="InterPro"/>
</dbReference>
<evidence type="ECO:0000313" key="2">
    <source>
        <dbReference type="EMBL" id="ANY80936.1"/>
    </source>
</evidence>
<dbReference type="GO" id="GO:0006171">
    <property type="term" value="P:cAMP biosynthetic process"/>
    <property type="evidence" value="ECO:0007669"/>
    <property type="project" value="TreeGrafter"/>
</dbReference>
<accession>A0A1B2ELS5</accession>
<dbReference type="PANTHER" id="PTHR43081">
    <property type="entry name" value="ADENYLATE CYCLASE, TERMINAL-DIFFERENTIATION SPECIFIC-RELATED"/>
    <property type="match status" value="1"/>
</dbReference>